<keyword evidence="2" id="KW-1185">Reference proteome</keyword>
<proteinExistence type="predicted"/>
<dbReference type="Proteomes" id="UP001164539">
    <property type="component" value="Chromosome 12"/>
</dbReference>
<protein>
    <submittedName>
        <fullName evidence="1">Zinc finger protein like</fullName>
    </submittedName>
</protein>
<comment type="caution">
    <text evidence="1">The sequence shown here is derived from an EMBL/GenBank/DDBJ whole genome shotgun (WGS) entry which is preliminary data.</text>
</comment>
<accession>A0ACC1X2N2</accession>
<dbReference type="EMBL" id="CM051405">
    <property type="protein sequence ID" value="KAJ4704873.1"/>
    <property type="molecule type" value="Genomic_DNA"/>
</dbReference>
<organism evidence="1 2">
    <name type="scientific">Melia azedarach</name>
    <name type="common">Chinaberry tree</name>
    <dbReference type="NCBI Taxonomy" id="155640"/>
    <lineage>
        <taxon>Eukaryota</taxon>
        <taxon>Viridiplantae</taxon>
        <taxon>Streptophyta</taxon>
        <taxon>Embryophyta</taxon>
        <taxon>Tracheophyta</taxon>
        <taxon>Spermatophyta</taxon>
        <taxon>Magnoliopsida</taxon>
        <taxon>eudicotyledons</taxon>
        <taxon>Gunneridae</taxon>
        <taxon>Pentapetalae</taxon>
        <taxon>rosids</taxon>
        <taxon>malvids</taxon>
        <taxon>Sapindales</taxon>
        <taxon>Meliaceae</taxon>
        <taxon>Melia</taxon>
    </lineage>
</organism>
<gene>
    <name evidence="1" type="ORF">OWV82_021720</name>
</gene>
<sequence>MQMMSGNVFSIPSSLGGFVHQQEQDANPNPKPNPNPAAKKKRNLPGTPDPDAEVIALSPKTLMATNRFICEICNKGFQRDQNLQLHRRGHNLPWKLRQRTNKEVKKKVYICPEKTCVHHDPSRALGDLTGIKKHFSRKHGEKKWKCEKCSKKYAVQSDWKAHSKTCGTREYKCDCGTLFSRKDSFITHRAFCDALAEESARLTSVAAANLNFRNDTVNLPHGFPNQGLQNVSSVSQYGSGFRPDLAATEFTASLPEMVQMASGNLFGSSSNTANFGSHNQFRGFDKSMTTSSKSENLSLSATPQGLKEESSSLYSDTRNRKSKPATPMSATALLQKAAQMGSTRSNPSIFGNSFNVMSSSSSNTSNFNSLHQNRSELHQVFQNVKQQENFAGTVTLAMSDGVMGSSNLSSMNTTTSATATTSSTLNQLIMQTRGEQNEQVQLKLHPGSNSIEHSLTRDFLGMSGDQSGRPFLPQELAKFASMGSLSTMGLSQFTGNH</sequence>
<reference evidence="1 2" key="1">
    <citation type="journal article" date="2023" name="Science">
        <title>Complex scaffold remodeling in plant triterpene biosynthesis.</title>
        <authorList>
            <person name="De La Pena R."/>
            <person name="Hodgson H."/>
            <person name="Liu J.C."/>
            <person name="Stephenson M.J."/>
            <person name="Martin A.C."/>
            <person name="Owen C."/>
            <person name="Harkess A."/>
            <person name="Leebens-Mack J."/>
            <person name="Jimenez L.E."/>
            <person name="Osbourn A."/>
            <person name="Sattely E.S."/>
        </authorList>
    </citation>
    <scope>NUCLEOTIDE SEQUENCE [LARGE SCALE GENOMIC DNA]</scope>
    <source>
        <strain evidence="2">cv. JPN11</strain>
        <tissue evidence="1">Leaf</tissue>
    </source>
</reference>
<name>A0ACC1X2N2_MELAZ</name>
<evidence type="ECO:0000313" key="2">
    <source>
        <dbReference type="Proteomes" id="UP001164539"/>
    </source>
</evidence>
<evidence type="ECO:0000313" key="1">
    <source>
        <dbReference type="EMBL" id="KAJ4704873.1"/>
    </source>
</evidence>